<evidence type="ECO:0000259" key="1">
    <source>
        <dbReference type="Pfam" id="PF01814"/>
    </source>
</evidence>
<dbReference type="AlphaFoldDB" id="A0AB34IKY2"/>
<proteinExistence type="predicted"/>
<name>A0AB34IKY2_PRYPA</name>
<dbReference type="Proteomes" id="UP001515480">
    <property type="component" value="Unassembled WGS sequence"/>
</dbReference>
<sequence>MYQHCSFPIYGTVREMTFHLSIYGRPLSQVWADSTQMLRGLSTKQVNPSDTSFQADPRFPPDKTPLWKTPLEQDGWIRAHDCIRAELDTMKTTFVRLGSKPLTDSDIRAIQAAFAVHYTHIIDHHENEDAKVMPFMSSRVKLPEKLTSDHKEMMEYLEKLVAMVNALEPRSWIKDVLGVFKTYVDLMLPHLCEEEKVALPLLRAYFTPKEFEKIISSILKESPPLALGSFWYWLEGKRGDKSAIMKFMAQEGIPWFVYYLVFKGQVADYEAAFVEPLKAVETGKPWVPKPKRKLCC</sequence>
<dbReference type="EMBL" id="JBGBPQ010000024">
    <property type="protein sequence ID" value="KAL1499787.1"/>
    <property type="molecule type" value="Genomic_DNA"/>
</dbReference>
<evidence type="ECO:0000313" key="2">
    <source>
        <dbReference type="EMBL" id="KAL1499787.1"/>
    </source>
</evidence>
<feature type="domain" description="Hemerythrin-like" evidence="1">
    <location>
        <begin position="79"/>
        <end position="202"/>
    </location>
</feature>
<comment type="caution">
    <text evidence="2">The sequence shown here is derived from an EMBL/GenBank/DDBJ whole genome shotgun (WGS) entry which is preliminary data.</text>
</comment>
<dbReference type="Pfam" id="PF01814">
    <property type="entry name" value="Hemerythrin"/>
    <property type="match status" value="1"/>
</dbReference>
<protein>
    <recommendedName>
        <fullName evidence="1">Hemerythrin-like domain-containing protein</fullName>
    </recommendedName>
</protein>
<dbReference type="InterPro" id="IPR012312">
    <property type="entry name" value="Hemerythrin-like"/>
</dbReference>
<organism evidence="2 3">
    <name type="scientific">Prymnesium parvum</name>
    <name type="common">Toxic golden alga</name>
    <dbReference type="NCBI Taxonomy" id="97485"/>
    <lineage>
        <taxon>Eukaryota</taxon>
        <taxon>Haptista</taxon>
        <taxon>Haptophyta</taxon>
        <taxon>Prymnesiophyceae</taxon>
        <taxon>Prymnesiales</taxon>
        <taxon>Prymnesiaceae</taxon>
        <taxon>Prymnesium</taxon>
    </lineage>
</organism>
<reference evidence="2 3" key="1">
    <citation type="journal article" date="2024" name="Science">
        <title>Giant polyketide synthase enzymes in the biosynthesis of giant marine polyether toxins.</title>
        <authorList>
            <person name="Fallon T.R."/>
            <person name="Shende V.V."/>
            <person name="Wierzbicki I.H."/>
            <person name="Pendleton A.L."/>
            <person name="Watervoot N.F."/>
            <person name="Auber R.P."/>
            <person name="Gonzalez D.J."/>
            <person name="Wisecaver J.H."/>
            <person name="Moore B.S."/>
        </authorList>
    </citation>
    <scope>NUCLEOTIDE SEQUENCE [LARGE SCALE GENOMIC DNA]</scope>
    <source>
        <strain evidence="2 3">12B1</strain>
    </source>
</reference>
<accession>A0AB34IKY2</accession>
<evidence type="ECO:0000313" key="3">
    <source>
        <dbReference type="Proteomes" id="UP001515480"/>
    </source>
</evidence>
<gene>
    <name evidence="2" type="ORF">AB1Y20_012473</name>
</gene>
<dbReference type="CDD" id="cd12108">
    <property type="entry name" value="Hr-like"/>
    <property type="match status" value="1"/>
</dbReference>
<keyword evidence="3" id="KW-1185">Reference proteome</keyword>
<dbReference type="Gene3D" id="1.20.120.520">
    <property type="entry name" value="nmb1532 protein domain like"/>
    <property type="match status" value="1"/>
</dbReference>